<comment type="caution">
    <text evidence="6">The sequence shown here is derived from an EMBL/GenBank/DDBJ whole genome shotgun (WGS) entry which is preliminary data.</text>
</comment>
<evidence type="ECO:0000313" key="6">
    <source>
        <dbReference type="EMBL" id="KAL0640348.1"/>
    </source>
</evidence>
<accession>A0ABR3GWM0</accession>
<evidence type="ECO:0000256" key="1">
    <source>
        <dbReference type="ARBA" id="ARBA00022574"/>
    </source>
</evidence>
<sequence length="525" mass="57365">MSVIHPSRKAYVEDDDSDMLDLANVPIDRDYIIPSTARAGVAPEKASAIISQMERKKKAAAIIVPTSDDRVRARLRELGEPITLFGEGPADRRDRLRELLYHIQEGTHADGDTIGDADMRDTTGSPEADDDEDEEFYTPGEPELLDARRWMANYSLPRAKERIARQKTEANIPLQRHIKHRRAIKERLSGYQVLGSQLAGERAVSIARFSPDSSTIAAGSWSGSIKLLSVPNMDEIGLLRGHTDRVGGLSWHPQSTISLSRSSANLASGGGEGAIHLWSLDADLPVATLSGHSARVARVEYHPSGNYLASASFDTTWRLWDLPTQKELLLQEGHSREVYSVAFQGDGALIASGGLDSIGRVWDLRTGRTIMVLDGHIREITGLAWSPDGYRVISSSGDAAVKVWDVRMVRCTATIGAHKGLVSDVRFFSGRPPPPAGRPDVPGDSGMQVDNAVPEAMRTEGTYFVTSGFDGNVNIFSTDDWALVRNLSAHSGNVMSVDVSGDDRFIVSSGQDRTCKLWAREDLEL</sequence>
<dbReference type="EMBL" id="JBBBZM010000004">
    <property type="protein sequence ID" value="KAL0640348.1"/>
    <property type="molecule type" value="Genomic_DNA"/>
</dbReference>
<evidence type="ECO:0000313" key="7">
    <source>
        <dbReference type="Proteomes" id="UP001447188"/>
    </source>
</evidence>
<dbReference type="InterPro" id="IPR001680">
    <property type="entry name" value="WD40_rpt"/>
</dbReference>
<dbReference type="InterPro" id="IPR036322">
    <property type="entry name" value="WD40_repeat_dom_sf"/>
</dbReference>
<dbReference type="Gene3D" id="2.130.10.10">
    <property type="entry name" value="YVTN repeat-like/Quinoprotein amine dehydrogenase"/>
    <property type="match status" value="3"/>
</dbReference>
<dbReference type="SUPFAM" id="SSF50978">
    <property type="entry name" value="WD40 repeat-like"/>
    <property type="match status" value="1"/>
</dbReference>
<keyword evidence="7" id="KW-1185">Reference proteome</keyword>
<dbReference type="Gene3D" id="4.10.280.110">
    <property type="entry name" value="Pre-mRNA processing factor 4 domain"/>
    <property type="match status" value="1"/>
</dbReference>
<dbReference type="Proteomes" id="UP001447188">
    <property type="component" value="Unassembled WGS sequence"/>
</dbReference>
<keyword evidence="2" id="KW-0677">Repeat</keyword>
<feature type="compositionally biased region" description="Basic and acidic residues" evidence="4">
    <location>
        <begin position="107"/>
        <end position="121"/>
    </location>
</feature>
<feature type="region of interest" description="Disordered" evidence="4">
    <location>
        <begin position="107"/>
        <end position="137"/>
    </location>
</feature>
<evidence type="ECO:0000256" key="4">
    <source>
        <dbReference type="SAM" id="MobiDB-lite"/>
    </source>
</evidence>
<feature type="repeat" description="WD" evidence="3">
    <location>
        <begin position="289"/>
        <end position="330"/>
    </location>
</feature>
<dbReference type="PANTHER" id="PTHR19846:SF0">
    <property type="entry name" value="PRE-MRNA PROCESSING FACTOR 4"/>
    <property type="match status" value="1"/>
</dbReference>
<dbReference type="SMART" id="SM00500">
    <property type="entry name" value="SFM"/>
    <property type="match status" value="1"/>
</dbReference>
<feature type="repeat" description="WD" evidence="3">
    <location>
        <begin position="487"/>
        <end position="525"/>
    </location>
</feature>
<evidence type="ECO:0000256" key="3">
    <source>
        <dbReference type="PROSITE-ProRule" id="PRU00221"/>
    </source>
</evidence>
<keyword evidence="1 3" id="KW-0853">WD repeat</keyword>
<dbReference type="PANTHER" id="PTHR19846">
    <property type="entry name" value="WD40 REPEAT PROTEIN"/>
    <property type="match status" value="1"/>
</dbReference>
<dbReference type="PROSITE" id="PS00678">
    <property type="entry name" value="WD_REPEATS_1"/>
    <property type="match status" value="2"/>
</dbReference>
<reference evidence="6 7" key="1">
    <citation type="submission" date="2024-02" db="EMBL/GenBank/DDBJ databases">
        <title>Discinaceae phylogenomics.</title>
        <authorList>
            <person name="Dirks A.C."/>
            <person name="James T.Y."/>
        </authorList>
    </citation>
    <scope>NUCLEOTIDE SEQUENCE [LARGE SCALE GENOMIC DNA]</scope>
    <source>
        <strain evidence="6 7">ACD0624</strain>
    </source>
</reference>
<dbReference type="PROSITE" id="PS50082">
    <property type="entry name" value="WD_REPEATS_2"/>
    <property type="match status" value="5"/>
</dbReference>
<gene>
    <name evidence="6" type="ORF">Q9L58_000629</name>
</gene>
<dbReference type="InterPro" id="IPR036285">
    <property type="entry name" value="PRP4-like_sf"/>
</dbReference>
<dbReference type="SUPFAM" id="SSF158230">
    <property type="entry name" value="PRP4-like"/>
    <property type="match status" value="1"/>
</dbReference>
<feature type="repeat" description="WD" evidence="3">
    <location>
        <begin position="331"/>
        <end position="372"/>
    </location>
</feature>
<dbReference type="InterPro" id="IPR019775">
    <property type="entry name" value="WD40_repeat_CS"/>
</dbReference>
<feature type="domain" description="Pre-mRNA processing factor 4 (PRP4)-like" evidence="5">
    <location>
        <begin position="66"/>
        <end position="121"/>
    </location>
</feature>
<evidence type="ECO:0000259" key="5">
    <source>
        <dbReference type="SMART" id="SM00500"/>
    </source>
</evidence>
<dbReference type="Pfam" id="PF00400">
    <property type="entry name" value="WD40"/>
    <property type="match status" value="6"/>
</dbReference>
<name>A0ABR3GWM0_9PEZI</name>
<dbReference type="PROSITE" id="PS50294">
    <property type="entry name" value="WD_REPEATS_REGION"/>
    <property type="match status" value="4"/>
</dbReference>
<feature type="repeat" description="WD" evidence="3">
    <location>
        <begin position="239"/>
        <end position="288"/>
    </location>
</feature>
<protein>
    <recommendedName>
        <fullName evidence="5">Pre-mRNA processing factor 4 (PRP4)-like domain-containing protein</fullName>
    </recommendedName>
</protein>
<dbReference type="PRINTS" id="PR00320">
    <property type="entry name" value="GPROTEINBRPT"/>
</dbReference>
<feature type="repeat" description="WD" evidence="3">
    <location>
        <begin position="373"/>
        <end position="414"/>
    </location>
</feature>
<organism evidence="6 7">
    <name type="scientific">Discina gigas</name>
    <dbReference type="NCBI Taxonomy" id="1032678"/>
    <lineage>
        <taxon>Eukaryota</taxon>
        <taxon>Fungi</taxon>
        <taxon>Dikarya</taxon>
        <taxon>Ascomycota</taxon>
        <taxon>Pezizomycotina</taxon>
        <taxon>Pezizomycetes</taxon>
        <taxon>Pezizales</taxon>
        <taxon>Discinaceae</taxon>
        <taxon>Discina</taxon>
    </lineage>
</organism>
<proteinExistence type="predicted"/>
<dbReference type="InterPro" id="IPR015943">
    <property type="entry name" value="WD40/YVTN_repeat-like_dom_sf"/>
</dbReference>
<dbReference type="CDD" id="cd00200">
    <property type="entry name" value="WD40"/>
    <property type="match status" value="1"/>
</dbReference>
<dbReference type="InterPro" id="IPR014906">
    <property type="entry name" value="PRP4-like"/>
</dbReference>
<feature type="compositionally biased region" description="Acidic residues" evidence="4">
    <location>
        <begin position="127"/>
        <end position="136"/>
    </location>
</feature>
<dbReference type="Pfam" id="PF08799">
    <property type="entry name" value="PRP4"/>
    <property type="match status" value="1"/>
</dbReference>
<dbReference type="InterPro" id="IPR020472">
    <property type="entry name" value="WD40_PAC1"/>
</dbReference>
<evidence type="ECO:0000256" key="2">
    <source>
        <dbReference type="ARBA" id="ARBA00022737"/>
    </source>
</evidence>
<dbReference type="SMART" id="SM00320">
    <property type="entry name" value="WD40"/>
    <property type="match status" value="7"/>
</dbReference>